<dbReference type="SUPFAM" id="SSF81606">
    <property type="entry name" value="PP2C-like"/>
    <property type="match status" value="1"/>
</dbReference>
<dbReference type="Gene3D" id="3.60.40.10">
    <property type="entry name" value="PPM-type phosphatase domain"/>
    <property type="match status" value="1"/>
</dbReference>
<keyword evidence="3" id="KW-1185">Reference proteome</keyword>
<name>A0A9W5WV46_BABOV</name>
<proteinExistence type="predicted"/>
<dbReference type="GO" id="GO:0004722">
    <property type="term" value="F:protein serine/threonine phosphatase activity"/>
    <property type="evidence" value="ECO:0007669"/>
    <property type="project" value="InterPro"/>
</dbReference>
<dbReference type="Pfam" id="PF00481">
    <property type="entry name" value="PP2C"/>
    <property type="match status" value="1"/>
</dbReference>
<dbReference type="AlphaFoldDB" id="A0A9W5WV46"/>
<dbReference type="InterPro" id="IPR001932">
    <property type="entry name" value="PPM-type_phosphatase-like_dom"/>
</dbReference>
<reference evidence="2" key="1">
    <citation type="submission" date="2019-12" db="EMBL/GenBank/DDBJ databases">
        <title>Genome sequence of Babesia ovis.</title>
        <authorList>
            <person name="Yamagishi J."/>
            <person name="Sevinc F."/>
            <person name="Xuan X."/>
        </authorList>
    </citation>
    <scope>NUCLEOTIDE SEQUENCE</scope>
    <source>
        <strain evidence="2">Selcuk</strain>
    </source>
</reference>
<dbReference type="InterPro" id="IPR036457">
    <property type="entry name" value="PPM-type-like_dom_sf"/>
</dbReference>
<feature type="domain" description="PPM-type phosphatase" evidence="1">
    <location>
        <begin position="1"/>
        <end position="257"/>
    </location>
</feature>
<dbReference type="InterPro" id="IPR015655">
    <property type="entry name" value="PP2C"/>
</dbReference>
<evidence type="ECO:0000313" key="2">
    <source>
        <dbReference type="EMBL" id="GFE54494.1"/>
    </source>
</evidence>
<protein>
    <submittedName>
        <fullName evidence="2">Serine-threonine phosophatase 2C</fullName>
    </submittedName>
</protein>
<evidence type="ECO:0000259" key="1">
    <source>
        <dbReference type="PROSITE" id="PS51746"/>
    </source>
</evidence>
<gene>
    <name evidence="2" type="ORF">BaOVIS_018980</name>
</gene>
<accession>A0A9W5WV46</accession>
<organism evidence="2 3">
    <name type="scientific">Babesia ovis</name>
    <dbReference type="NCBI Taxonomy" id="5869"/>
    <lineage>
        <taxon>Eukaryota</taxon>
        <taxon>Sar</taxon>
        <taxon>Alveolata</taxon>
        <taxon>Apicomplexa</taxon>
        <taxon>Aconoidasida</taxon>
        <taxon>Piroplasmida</taxon>
        <taxon>Babesiidae</taxon>
        <taxon>Babesia</taxon>
    </lineage>
</organism>
<dbReference type="PANTHER" id="PTHR47992">
    <property type="entry name" value="PROTEIN PHOSPHATASE"/>
    <property type="match status" value="1"/>
</dbReference>
<dbReference type="PROSITE" id="PS51746">
    <property type="entry name" value="PPM_2"/>
    <property type="match status" value="1"/>
</dbReference>
<dbReference type="SMART" id="SM00332">
    <property type="entry name" value="PP2Cc"/>
    <property type="match status" value="1"/>
</dbReference>
<dbReference type="OrthoDB" id="10264738at2759"/>
<comment type="caution">
    <text evidence="2">The sequence shown here is derived from an EMBL/GenBank/DDBJ whole genome shotgun (WGS) entry which is preliminary data.</text>
</comment>
<sequence>MFVGHFAADTIQKIIVRHLISTEVWNVLMNEVNRDNGDGNAIPALAVLAMSQAYSNADTELLELCRKEKNHYSSCTGITVLMIKDYTVVAHVGDSRVSLCFEERGQVSARFITTDHKPDMPNEKRRIIASGGSVQYLPTHNNKPFLRGGDFLQRKSKGEQPMQIQYSRAFGGKDLKTYGLVCEPDITVFRRGKQHRAMIIASDGLWDTFESHQAFSKAFFARSKGENPSQSLVEYALRENKFTARRSDNITAIVIFFES</sequence>
<dbReference type="Proteomes" id="UP001057455">
    <property type="component" value="Unassembled WGS sequence"/>
</dbReference>
<dbReference type="CDD" id="cd00143">
    <property type="entry name" value="PP2Cc"/>
    <property type="match status" value="1"/>
</dbReference>
<dbReference type="EMBL" id="BLIY01000016">
    <property type="protein sequence ID" value="GFE54494.1"/>
    <property type="molecule type" value="Genomic_DNA"/>
</dbReference>
<evidence type="ECO:0000313" key="3">
    <source>
        <dbReference type="Proteomes" id="UP001057455"/>
    </source>
</evidence>